<dbReference type="InterPro" id="IPR002698">
    <property type="entry name" value="FTHF_cligase"/>
</dbReference>
<name>A0ABS7F523_9PROT</name>
<evidence type="ECO:0000256" key="3">
    <source>
        <dbReference type="ARBA" id="ARBA00022840"/>
    </source>
</evidence>
<dbReference type="Proteomes" id="UP001519924">
    <property type="component" value="Unassembled WGS sequence"/>
</dbReference>
<dbReference type="Pfam" id="PF01812">
    <property type="entry name" value="5-FTHF_cyc-lig"/>
    <property type="match status" value="1"/>
</dbReference>
<dbReference type="SUPFAM" id="SSF100950">
    <property type="entry name" value="NagB/RpiA/CoA transferase-like"/>
    <property type="match status" value="1"/>
</dbReference>
<feature type="region of interest" description="Disordered" evidence="5">
    <location>
        <begin position="1"/>
        <end position="25"/>
    </location>
</feature>
<protein>
    <recommendedName>
        <fullName evidence="4">5-formyltetrahydrofolate cyclo-ligase</fullName>
        <ecNumber evidence="4">6.3.3.2</ecNumber>
    </recommendedName>
</protein>
<dbReference type="Gene3D" id="3.40.50.10420">
    <property type="entry name" value="NagB/RpiA/CoA transferase-like"/>
    <property type="match status" value="1"/>
</dbReference>
<feature type="compositionally biased region" description="Basic and acidic residues" evidence="5">
    <location>
        <begin position="1"/>
        <end position="11"/>
    </location>
</feature>
<evidence type="ECO:0000256" key="5">
    <source>
        <dbReference type="SAM" id="MobiDB-lite"/>
    </source>
</evidence>
<dbReference type="NCBIfam" id="TIGR02727">
    <property type="entry name" value="MTHFS_bact"/>
    <property type="match status" value="1"/>
</dbReference>
<comment type="cofactor">
    <cofactor evidence="4">
        <name>Mg(2+)</name>
        <dbReference type="ChEBI" id="CHEBI:18420"/>
    </cofactor>
</comment>
<organism evidence="6 7">
    <name type="scientific">Caldovatus aquaticus</name>
    <dbReference type="NCBI Taxonomy" id="2865671"/>
    <lineage>
        <taxon>Bacteria</taxon>
        <taxon>Pseudomonadati</taxon>
        <taxon>Pseudomonadota</taxon>
        <taxon>Alphaproteobacteria</taxon>
        <taxon>Acetobacterales</taxon>
        <taxon>Roseomonadaceae</taxon>
        <taxon>Caldovatus</taxon>
    </lineage>
</organism>
<evidence type="ECO:0000313" key="7">
    <source>
        <dbReference type="Proteomes" id="UP001519924"/>
    </source>
</evidence>
<keyword evidence="7" id="KW-1185">Reference proteome</keyword>
<evidence type="ECO:0000256" key="1">
    <source>
        <dbReference type="ARBA" id="ARBA00010638"/>
    </source>
</evidence>
<dbReference type="PANTHER" id="PTHR23407">
    <property type="entry name" value="ATPASE INHIBITOR/5-FORMYLTETRAHYDROFOLATE CYCLO-LIGASE"/>
    <property type="match status" value="1"/>
</dbReference>
<evidence type="ECO:0000256" key="2">
    <source>
        <dbReference type="ARBA" id="ARBA00022741"/>
    </source>
</evidence>
<sequence>MAAPHRSDRPPRAAAAPEAATPAPASAPYCDVLLAELKAEARRIALARRLAAAEAAAADPGFAERFAALVLREAPPPPGALVAGFWPIGPEIDIRPLLRALEARGHALALPVTPRRGAPLIFRRWRWGEPLGRGPMGTRQPPAGEVVRPDFLLVPLLAFDRAGRRLGYGGGYYDRTLAALPEAEALGCAYAAQELPEVPAGPEDVRLRRVATEKGIVICVDAAA</sequence>
<proteinExistence type="inferred from homology"/>
<keyword evidence="6" id="KW-0436">Ligase</keyword>
<accession>A0ABS7F523</accession>
<dbReference type="InterPro" id="IPR037171">
    <property type="entry name" value="NagB/RpiA_transferase-like"/>
</dbReference>
<comment type="catalytic activity">
    <reaction evidence="4">
        <text>(6S)-5-formyl-5,6,7,8-tetrahydrofolate + ATP = (6R)-5,10-methenyltetrahydrofolate + ADP + phosphate</text>
        <dbReference type="Rhea" id="RHEA:10488"/>
        <dbReference type="ChEBI" id="CHEBI:30616"/>
        <dbReference type="ChEBI" id="CHEBI:43474"/>
        <dbReference type="ChEBI" id="CHEBI:57455"/>
        <dbReference type="ChEBI" id="CHEBI:57457"/>
        <dbReference type="ChEBI" id="CHEBI:456216"/>
        <dbReference type="EC" id="6.3.3.2"/>
    </reaction>
</comment>
<comment type="caution">
    <text evidence="6">The sequence shown here is derived from an EMBL/GenBank/DDBJ whole genome shotgun (WGS) entry which is preliminary data.</text>
</comment>
<evidence type="ECO:0000313" key="6">
    <source>
        <dbReference type="EMBL" id="MBW8270052.1"/>
    </source>
</evidence>
<keyword evidence="3 4" id="KW-0067">ATP-binding</keyword>
<dbReference type="EMBL" id="JAHZUY010000028">
    <property type="protein sequence ID" value="MBW8270052.1"/>
    <property type="molecule type" value="Genomic_DNA"/>
</dbReference>
<dbReference type="GO" id="GO:0030272">
    <property type="term" value="F:5-formyltetrahydrofolate cyclo-ligase activity"/>
    <property type="evidence" value="ECO:0007669"/>
    <property type="project" value="UniProtKB-EC"/>
</dbReference>
<keyword evidence="4" id="KW-0479">Metal-binding</keyword>
<dbReference type="PANTHER" id="PTHR23407:SF1">
    <property type="entry name" value="5-FORMYLTETRAHYDROFOLATE CYCLO-LIGASE"/>
    <property type="match status" value="1"/>
</dbReference>
<keyword evidence="2 4" id="KW-0547">Nucleotide-binding</keyword>
<dbReference type="InterPro" id="IPR024185">
    <property type="entry name" value="FTHF_cligase-like_sf"/>
</dbReference>
<feature type="compositionally biased region" description="Low complexity" evidence="5">
    <location>
        <begin position="12"/>
        <end position="25"/>
    </location>
</feature>
<dbReference type="EC" id="6.3.3.2" evidence="4"/>
<keyword evidence="4" id="KW-0460">Magnesium</keyword>
<reference evidence="6 7" key="1">
    <citation type="submission" date="2021-08" db="EMBL/GenBank/DDBJ databases">
        <title>Caldovatus sediminis gen. nov., sp. nov., a moderately thermophilic bacterium isolated from a hot spring.</title>
        <authorList>
            <person name="Hu C.-J."/>
            <person name="Li W.-J."/>
            <person name="Xian W.-D."/>
        </authorList>
    </citation>
    <scope>NUCLEOTIDE SEQUENCE [LARGE SCALE GENOMIC DNA]</scope>
    <source>
        <strain evidence="6 7">SYSU G05006</strain>
    </source>
</reference>
<evidence type="ECO:0000256" key="4">
    <source>
        <dbReference type="RuleBase" id="RU361279"/>
    </source>
</evidence>
<gene>
    <name evidence="6" type="ORF">K1J50_11195</name>
</gene>
<comment type="similarity">
    <text evidence="1 4">Belongs to the 5-formyltetrahydrofolate cyclo-ligase family.</text>
</comment>